<feature type="coiled-coil region" evidence="1">
    <location>
        <begin position="81"/>
        <end position="115"/>
    </location>
</feature>
<evidence type="ECO:0000313" key="2">
    <source>
        <dbReference type="EMBL" id="ELB03474.1"/>
    </source>
</evidence>
<comment type="caution">
    <text evidence="2">The sequence shown here is derived from an EMBL/GenBank/DDBJ whole genome shotgun (WGS) entry which is preliminary data.</text>
</comment>
<organism evidence="2 3">
    <name type="scientific">Enterococcus faecium EnGen0003</name>
    <dbReference type="NCBI Taxonomy" id="1138901"/>
    <lineage>
        <taxon>Bacteria</taxon>
        <taxon>Bacillati</taxon>
        <taxon>Bacillota</taxon>
        <taxon>Bacilli</taxon>
        <taxon>Lactobacillales</taxon>
        <taxon>Enterococcaceae</taxon>
        <taxon>Enterococcus</taxon>
    </lineage>
</organism>
<protein>
    <submittedName>
        <fullName evidence="2">Uncharacterized protein</fullName>
    </submittedName>
</protein>
<proteinExistence type="predicted"/>
<evidence type="ECO:0000313" key="3">
    <source>
        <dbReference type="Proteomes" id="UP000010553"/>
    </source>
</evidence>
<dbReference type="EMBL" id="AHXC01000003">
    <property type="protein sequence ID" value="ELB03474.1"/>
    <property type="molecule type" value="Genomic_DNA"/>
</dbReference>
<name>A0A828ZT75_ENTFC</name>
<evidence type="ECO:0000256" key="1">
    <source>
        <dbReference type="SAM" id="Coils"/>
    </source>
</evidence>
<dbReference type="AlphaFoldDB" id="A0A828ZT75"/>
<dbReference type="Proteomes" id="UP000010553">
    <property type="component" value="Unassembled WGS sequence"/>
</dbReference>
<gene>
    <name evidence="2" type="ORF">OIE_03436</name>
</gene>
<keyword evidence="1" id="KW-0175">Coiled coil</keyword>
<accession>A0A828ZT75</accession>
<reference evidence="2 3" key="1">
    <citation type="submission" date="2012-12" db="EMBL/GenBank/DDBJ databases">
        <title>The Genome Sequence of Enterococcus faecium E1590.</title>
        <authorList>
            <consortium name="The Broad Institute Genome Sequencing Platform"/>
            <consortium name="The Broad Institute Genome Sequencing Center for Infectious Disease"/>
            <person name="Earl A.M."/>
            <person name="Gilmore M.S."/>
            <person name="van Schaik W."/>
            <person name="Lebreton F."/>
            <person name="Willems R.J."/>
            <person name="Walker B."/>
            <person name="Young S.K."/>
            <person name="Zeng Q."/>
            <person name="Gargeya S."/>
            <person name="Fitzgerald M."/>
            <person name="Haas B."/>
            <person name="Abouelleil A."/>
            <person name="Alvarado L."/>
            <person name="Arachchi H.M."/>
            <person name="Berlin A.M."/>
            <person name="Chapman S.B."/>
            <person name="Dewar J."/>
            <person name="Goldberg J."/>
            <person name="Griggs A."/>
            <person name="Gujja S."/>
            <person name="Hansen M."/>
            <person name="Howarth C."/>
            <person name="Imamovic A."/>
            <person name="Larimer J."/>
            <person name="McCowan C."/>
            <person name="Murphy C."/>
            <person name="Neiman D."/>
            <person name="Pearson M."/>
            <person name="Priest M."/>
            <person name="Roberts A."/>
            <person name="Saif S."/>
            <person name="Shea T."/>
            <person name="Sisk P."/>
            <person name="Sykes S."/>
            <person name="Wortman J."/>
            <person name="Nusbaum C."/>
            <person name="Birren B."/>
        </authorList>
    </citation>
    <scope>NUCLEOTIDE SEQUENCE [LARGE SCALE GENOMIC DNA]</scope>
    <source>
        <strain evidence="2 3">E1590</strain>
    </source>
</reference>
<sequence length="166" mass="18549">MSRQEKINIVLDARPRLVHIIKCATDDQLGEYVGKVLDDMVMTVPFTDVPPLEGIRSDGEPLTINDQLFDPQENRWIVLTNVLDHNKLNNLEAVYEALENENGNLKQLNAKLMLNDVAIKQENTALKEKADSLAQINSKTMLASLQNSKDIAEIKEQLNPASKGGE</sequence>